<reference evidence="3" key="1">
    <citation type="journal article" date="2019" name="Int. J. Syst. Evol. Microbiol.">
        <title>The Global Catalogue of Microorganisms (GCM) 10K type strain sequencing project: providing services to taxonomists for standard genome sequencing and annotation.</title>
        <authorList>
            <consortium name="The Broad Institute Genomics Platform"/>
            <consortium name="The Broad Institute Genome Sequencing Center for Infectious Disease"/>
            <person name="Wu L."/>
            <person name="Ma J."/>
        </authorList>
    </citation>
    <scope>NUCLEOTIDE SEQUENCE [LARGE SCALE GENOMIC DNA]</scope>
    <source>
        <strain evidence="3">CGMCC 4.7680</strain>
    </source>
</reference>
<feature type="compositionally biased region" description="Basic and acidic residues" evidence="1">
    <location>
        <begin position="16"/>
        <end position="27"/>
    </location>
</feature>
<gene>
    <name evidence="2" type="ORF">GCM10017567_46100</name>
</gene>
<evidence type="ECO:0000313" key="2">
    <source>
        <dbReference type="EMBL" id="GHG22207.1"/>
    </source>
</evidence>
<proteinExistence type="predicted"/>
<evidence type="ECO:0000313" key="3">
    <source>
        <dbReference type="Proteomes" id="UP000649955"/>
    </source>
</evidence>
<protein>
    <submittedName>
        <fullName evidence="2">Uncharacterized protein</fullName>
    </submittedName>
</protein>
<dbReference type="EMBL" id="BNAW01000021">
    <property type="protein sequence ID" value="GHG22207.1"/>
    <property type="molecule type" value="Genomic_DNA"/>
</dbReference>
<feature type="region of interest" description="Disordered" evidence="1">
    <location>
        <begin position="1"/>
        <end position="38"/>
    </location>
</feature>
<feature type="region of interest" description="Disordered" evidence="1">
    <location>
        <begin position="66"/>
        <end position="90"/>
    </location>
</feature>
<sequence>MRLGLEPQPAQHRGGRVRDHGTDDGHGGRHGGGKILPHATHCARNRGAATFTRASFWCHFSGTAKIEEHPAPTDPVPNRKAARSLPVPAR</sequence>
<dbReference type="Proteomes" id="UP000649955">
    <property type="component" value="Unassembled WGS sequence"/>
</dbReference>
<accession>A0ABQ3KIS6</accession>
<keyword evidence="3" id="KW-1185">Reference proteome</keyword>
<evidence type="ECO:0000256" key="1">
    <source>
        <dbReference type="SAM" id="MobiDB-lite"/>
    </source>
</evidence>
<comment type="caution">
    <text evidence="2">The sequence shown here is derived from an EMBL/GenBank/DDBJ whole genome shotgun (WGS) entry which is preliminary data.</text>
</comment>
<organism evidence="2 3">
    <name type="scientific">Amycolatopsis bullii</name>
    <dbReference type="NCBI Taxonomy" id="941987"/>
    <lineage>
        <taxon>Bacteria</taxon>
        <taxon>Bacillati</taxon>
        <taxon>Actinomycetota</taxon>
        <taxon>Actinomycetes</taxon>
        <taxon>Pseudonocardiales</taxon>
        <taxon>Pseudonocardiaceae</taxon>
        <taxon>Amycolatopsis</taxon>
    </lineage>
</organism>
<name>A0ABQ3KIS6_9PSEU</name>